<dbReference type="PROSITE" id="PS50110">
    <property type="entry name" value="RESPONSE_REGULATORY"/>
    <property type="match status" value="1"/>
</dbReference>
<dbReference type="Proteomes" id="UP000053144">
    <property type="component" value="Unassembled WGS sequence"/>
</dbReference>
<dbReference type="PANTHER" id="PTHR43874">
    <property type="entry name" value="TWO-COMPONENT RESPONSE REGULATOR"/>
    <property type="match status" value="1"/>
</dbReference>
<evidence type="ECO:0000256" key="2">
    <source>
        <dbReference type="ARBA" id="ARBA00023015"/>
    </source>
</evidence>
<dbReference type="OMA" id="GCCRTAT"/>
<organism evidence="7 8">
    <name type="scientific">Phaseolus angularis</name>
    <name type="common">Azuki bean</name>
    <name type="synonym">Vigna angularis</name>
    <dbReference type="NCBI Taxonomy" id="3914"/>
    <lineage>
        <taxon>Eukaryota</taxon>
        <taxon>Viridiplantae</taxon>
        <taxon>Streptophyta</taxon>
        <taxon>Embryophyta</taxon>
        <taxon>Tracheophyta</taxon>
        <taxon>Spermatophyta</taxon>
        <taxon>Magnoliopsida</taxon>
        <taxon>eudicotyledons</taxon>
        <taxon>Gunneridae</taxon>
        <taxon>Pentapetalae</taxon>
        <taxon>rosids</taxon>
        <taxon>fabids</taxon>
        <taxon>Fabales</taxon>
        <taxon>Fabaceae</taxon>
        <taxon>Papilionoideae</taxon>
        <taxon>50 kb inversion clade</taxon>
        <taxon>NPAAA clade</taxon>
        <taxon>indigoferoid/millettioid clade</taxon>
        <taxon>Phaseoleae</taxon>
        <taxon>Vigna</taxon>
    </lineage>
</organism>
<proteinExistence type="predicted"/>
<dbReference type="Gramene" id="KOM26967">
    <property type="protein sequence ID" value="KOM26967"/>
    <property type="gene ID" value="LR48_Vigan347s002100"/>
</dbReference>
<dbReference type="GO" id="GO:0000160">
    <property type="term" value="P:phosphorelay signal transduction system"/>
    <property type="evidence" value="ECO:0007669"/>
    <property type="project" value="UniProtKB-KW"/>
</dbReference>
<dbReference type="AlphaFoldDB" id="A0A0L9T8T7"/>
<dbReference type="InterPro" id="IPR045279">
    <property type="entry name" value="ARR-like"/>
</dbReference>
<evidence type="ECO:0000256" key="1">
    <source>
        <dbReference type="ARBA" id="ARBA00023012"/>
    </source>
</evidence>
<dbReference type="SUPFAM" id="SSF52172">
    <property type="entry name" value="CheY-like"/>
    <property type="match status" value="1"/>
</dbReference>
<evidence type="ECO:0000256" key="4">
    <source>
        <dbReference type="PROSITE-ProRule" id="PRU00169"/>
    </source>
</evidence>
<dbReference type="Pfam" id="PF00072">
    <property type="entry name" value="Response_reg"/>
    <property type="match status" value="1"/>
</dbReference>
<dbReference type="EMBL" id="KQ258353">
    <property type="protein sequence ID" value="KOM26967.1"/>
    <property type="molecule type" value="Genomic_DNA"/>
</dbReference>
<keyword evidence="2" id="KW-0805">Transcription regulation</keyword>
<evidence type="ECO:0000256" key="3">
    <source>
        <dbReference type="ARBA" id="ARBA00023163"/>
    </source>
</evidence>
<feature type="compositionally biased region" description="Low complexity" evidence="5">
    <location>
        <begin position="158"/>
        <end position="167"/>
    </location>
</feature>
<evidence type="ECO:0000313" key="7">
    <source>
        <dbReference type="EMBL" id="KOM26967.1"/>
    </source>
</evidence>
<evidence type="ECO:0000259" key="6">
    <source>
        <dbReference type="PROSITE" id="PS50110"/>
    </source>
</evidence>
<feature type="region of interest" description="Disordered" evidence="5">
    <location>
        <begin position="158"/>
        <end position="216"/>
    </location>
</feature>
<protein>
    <recommendedName>
        <fullName evidence="6">Response regulatory domain-containing protein</fullName>
    </recommendedName>
</protein>
<keyword evidence="1" id="KW-0902">Two-component regulatory system</keyword>
<comment type="caution">
    <text evidence="4">Lacks conserved residue(s) required for the propagation of feature annotation.</text>
</comment>
<dbReference type="STRING" id="3914.A0A0L9T8T7"/>
<dbReference type="GO" id="GO:0009736">
    <property type="term" value="P:cytokinin-activated signaling pathway"/>
    <property type="evidence" value="ECO:0007669"/>
    <property type="project" value="InterPro"/>
</dbReference>
<gene>
    <name evidence="7" type="ORF">LR48_Vigan347s002100</name>
</gene>
<dbReference type="PANTHER" id="PTHR43874:SF125">
    <property type="entry name" value="TWO-COMPONENT RESPONSE REGULATOR-LIKE APRR7"/>
    <property type="match status" value="1"/>
</dbReference>
<dbReference type="Gene3D" id="3.40.50.2300">
    <property type="match status" value="1"/>
</dbReference>
<reference evidence="8" key="1">
    <citation type="journal article" date="2015" name="Proc. Natl. Acad. Sci. U.S.A.">
        <title>Genome sequencing of adzuki bean (Vigna angularis) provides insight into high starch and low fat accumulation and domestication.</title>
        <authorList>
            <person name="Yang K."/>
            <person name="Tian Z."/>
            <person name="Chen C."/>
            <person name="Luo L."/>
            <person name="Zhao B."/>
            <person name="Wang Z."/>
            <person name="Yu L."/>
            <person name="Li Y."/>
            <person name="Sun Y."/>
            <person name="Li W."/>
            <person name="Chen Y."/>
            <person name="Li Y."/>
            <person name="Zhang Y."/>
            <person name="Ai D."/>
            <person name="Zhao J."/>
            <person name="Shang C."/>
            <person name="Ma Y."/>
            <person name="Wu B."/>
            <person name="Wang M."/>
            <person name="Gao L."/>
            <person name="Sun D."/>
            <person name="Zhang P."/>
            <person name="Guo F."/>
            <person name="Wang W."/>
            <person name="Li Y."/>
            <person name="Wang J."/>
            <person name="Varshney R.K."/>
            <person name="Wang J."/>
            <person name="Ling H.Q."/>
            <person name="Wan P."/>
        </authorList>
    </citation>
    <scope>NUCLEOTIDE SEQUENCE</scope>
    <source>
        <strain evidence="8">cv. Jingnong 6</strain>
    </source>
</reference>
<evidence type="ECO:0000256" key="5">
    <source>
        <dbReference type="SAM" id="MobiDB-lite"/>
    </source>
</evidence>
<dbReference type="InterPro" id="IPR001789">
    <property type="entry name" value="Sig_transdc_resp-reg_receiver"/>
</dbReference>
<dbReference type="InterPro" id="IPR011006">
    <property type="entry name" value="CheY-like_superfamily"/>
</dbReference>
<feature type="compositionally biased region" description="Low complexity" evidence="5">
    <location>
        <begin position="195"/>
        <end position="210"/>
    </location>
</feature>
<dbReference type="SMART" id="SM00448">
    <property type="entry name" value="REC"/>
    <property type="match status" value="1"/>
</dbReference>
<sequence>MTPTGDGGRGCCRTATTVQLVVAESSPKMRSFDTKIILLYNYGPDFIHGKVETATGKGPVIEAANGLQAWKILEDLTNHIDLILTEVAMPGLSGIGLLYKIMGHKTRRNIPVVMMSSLDSMGLVFKCLSKGAVDFLVKPIRKNELKNLWQHVWRRCHSSSGSGSESGTQTQKSVKSKSLEKSENNSGSNDEDDNGSVGLDNGDGSDNGSGTQKSIP</sequence>
<feature type="domain" description="Response regulatory" evidence="6">
    <location>
        <begin position="19"/>
        <end position="153"/>
    </location>
</feature>
<name>A0A0L9T8T7_PHAAN</name>
<evidence type="ECO:0000313" key="8">
    <source>
        <dbReference type="Proteomes" id="UP000053144"/>
    </source>
</evidence>
<accession>A0A0L9T8T7</accession>
<keyword evidence="3" id="KW-0804">Transcription</keyword>